<dbReference type="NCBIfam" id="TIGR02607">
    <property type="entry name" value="antidote_HigA"/>
    <property type="match status" value="1"/>
</dbReference>
<dbReference type="InterPro" id="IPR010982">
    <property type="entry name" value="Lambda_DNA-bd_dom_sf"/>
</dbReference>
<dbReference type="SUPFAM" id="SSF47413">
    <property type="entry name" value="lambda repressor-like DNA-binding domains"/>
    <property type="match status" value="1"/>
</dbReference>
<dbReference type="Gene3D" id="1.10.260.40">
    <property type="entry name" value="lambda repressor-like DNA-binding domains"/>
    <property type="match status" value="1"/>
</dbReference>
<comment type="caution">
    <text evidence="3">The sequence shown here is derived from an EMBL/GenBank/DDBJ whole genome shotgun (WGS) entry which is preliminary data.</text>
</comment>
<dbReference type="PROSITE" id="PS50943">
    <property type="entry name" value="HTH_CROC1"/>
    <property type="match status" value="1"/>
</dbReference>
<evidence type="ECO:0000259" key="2">
    <source>
        <dbReference type="PROSITE" id="PS50943"/>
    </source>
</evidence>
<dbReference type="Pfam" id="PF01381">
    <property type="entry name" value="HTH_3"/>
    <property type="match status" value="1"/>
</dbReference>
<dbReference type="AlphaFoldDB" id="A0A136LZ22"/>
<evidence type="ECO:0000313" key="3">
    <source>
        <dbReference type="EMBL" id="KXK26866.1"/>
    </source>
</evidence>
<protein>
    <submittedName>
        <fullName evidence="3">Putative HTH-type transcriptional regulator YddM</fullName>
    </submittedName>
</protein>
<dbReference type="Gene3D" id="1.10.10.2910">
    <property type="match status" value="1"/>
</dbReference>
<name>A0A136LZ22_9BACT</name>
<dbReference type="SMART" id="SM00530">
    <property type="entry name" value="HTH_XRE"/>
    <property type="match status" value="1"/>
</dbReference>
<proteinExistence type="inferred from homology"/>
<dbReference type="PANTHER" id="PTHR43236">
    <property type="entry name" value="ANTITOXIN HIGA1"/>
    <property type="match status" value="1"/>
</dbReference>
<comment type="similarity">
    <text evidence="1">Belongs to the short-chain fatty acyl-CoA assimilation regulator (ScfR) family.</text>
</comment>
<organism evidence="3 4">
    <name type="scientific">candidate division WS6 bacterium OLB20</name>
    <dbReference type="NCBI Taxonomy" id="1617426"/>
    <lineage>
        <taxon>Bacteria</taxon>
        <taxon>Candidatus Dojkabacteria</taxon>
    </lineage>
</organism>
<dbReference type="EMBL" id="JYNZ01000003">
    <property type="protein sequence ID" value="KXK26866.1"/>
    <property type="molecule type" value="Genomic_DNA"/>
</dbReference>
<evidence type="ECO:0000313" key="4">
    <source>
        <dbReference type="Proteomes" id="UP000070457"/>
    </source>
</evidence>
<dbReference type="InterPro" id="IPR010359">
    <property type="entry name" value="IrrE_HExxH"/>
</dbReference>
<reference evidence="3 4" key="1">
    <citation type="submission" date="2015-02" db="EMBL/GenBank/DDBJ databases">
        <title>Improved understanding of the partial-nitritation anammox process through 23 genomes representing the majority of the microbial community.</title>
        <authorList>
            <person name="Speth D.R."/>
            <person name="In T Zandt M."/>
            <person name="Guerrero Cruz S."/>
            <person name="Jetten M.S."/>
            <person name="Dutilh B.E."/>
        </authorList>
    </citation>
    <scope>NUCLEOTIDE SEQUENCE [LARGE SCALE GENOMIC DNA]</scope>
    <source>
        <strain evidence="3">OLB20</strain>
    </source>
</reference>
<accession>A0A136LZ22</accession>
<dbReference type="GO" id="GO:0003677">
    <property type="term" value="F:DNA binding"/>
    <property type="evidence" value="ECO:0007669"/>
    <property type="project" value="InterPro"/>
</dbReference>
<dbReference type="PANTHER" id="PTHR43236:SF1">
    <property type="entry name" value="BLL7220 PROTEIN"/>
    <property type="match status" value="1"/>
</dbReference>
<dbReference type="InterPro" id="IPR013430">
    <property type="entry name" value="Toxin_antidote_HigA"/>
</dbReference>
<evidence type="ECO:0000256" key="1">
    <source>
        <dbReference type="ARBA" id="ARBA00007227"/>
    </source>
</evidence>
<dbReference type="Pfam" id="PF06114">
    <property type="entry name" value="Peptidase_M78"/>
    <property type="match status" value="1"/>
</dbReference>
<dbReference type="Proteomes" id="UP000070457">
    <property type="component" value="Unassembled WGS sequence"/>
</dbReference>
<sequence>MGIKLDTTQFIIPPGETIKEQLAYLGMSQKELATRMNYSEKAISKLINGKVSLTTDTALELENIFGIPAVFWINLDANYQLRKKRQEDITVSKSEIDIARRYKCYAEISNRGYVKKTSDWHLRVKELCRFFGVSNLGQIMKLDYGVAFKQASSRSIDSYSVQCLLRIGELEAQDISVPDFNKEGLKELIPQIRSLITLPIEEAIQNLRVLLNSVGVRLVLTPSISKTMINGAVKWSDDRPTIQVTDYKKAVDIFWFTIFHELGHVLLHGRGKGKRFVDTYSNLSSKENIELEANQFAQNTLIPEDAFNDFIENGSFYEADIIGFSAVVGIPASIIAGRLAHDKSITQYGYNFAQKFRTSIDLTEINI</sequence>
<feature type="domain" description="HTH cro/C1-type" evidence="2">
    <location>
        <begin position="18"/>
        <end position="72"/>
    </location>
</feature>
<dbReference type="InterPro" id="IPR052345">
    <property type="entry name" value="Rad_response_metalloprotease"/>
</dbReference>
<dbReference type="STRING" id="1617426.TR69_WS6001000887"/>
<dbReference type="InterPro" id="IPR001387">
    <property type="entry name" value="Cro/C1-type_HTH"/>
</dbReference>
<gene>
    <name evidence="3" type="primary">yddM</name>
    <name evidence="3" type="ORF">TR69_WS6001000887</name>
</gene>
<dbReference type="CDD" id="cd00093">
    <property type="entry name" value="HTH_XRE"/>
    <property type="match status" value="1"/>
</dbReference>